<name>A0A0J7NFT5_LASNI</name>
<dbReference type="FunFam" id="2.40.10.10:FF:000002">
    <property type="entry name" value="Transmembrane protease serine"/>
    <property type="match status" value="1"/>
</dbReference>
<dbReference type="InterPro" id="IPR009003">
    <property type="entry name" value="Peptidase_S1_PA"/>
</dbReference>
<evidence type="ECO:0000256" key="9">
    <source>
        <dbReference type="SAM" id="MobiDB-lite"/>
    </source>
</evidence>
<dbReference type="Pfam" id="PF00089">
    <property type="entry name" value="Trypsin"/>
    <property type="match status" value="1"/>
</dbReference>
<dbReference type="SUPFAM" id="SSF50494">
    <property type="entry name" value="Trypsin-like serine proteases"/>
    <property type="match status" value="1"/>
</dbReference>
<evidence type="ECO:0000259" key="11">
    <source>
        <dbReference type="PROSITE" id="PS51888"/>
    </source>
</evidence>
<evidence type="ECO:0000256" key="5">
    <source>
        <dbReference type="ARBA" id="ARBA00022801"/>
    </source>
</evidence>
<feature type="region of interest" description="Disordered" evidence="9">
    <location>
        <begin position="134"/>
        <end position="177"/>
    </location>
</feature>
<sequence>MRQCRNAAYGYRNSYVSPTRGWPHSWDRVGPSRSDRPIYRRDTQVRPYTQLVKVEQEQSDPLVTISETLGALNTVGNYIVNMTRGVEISNYPPKELPSALYTISKNILGRNVTDSIAPLVRGVALPLRQTIASSTHEPPVQEQQQQQQQLQQQTAEKLSNRDKESTLSACTTAEGAPGKCQDLSNCPQLLLDLTKLRQSLCFKSLFVPGVCCPLDKADNPINVGGDTFSGTDSGGHSSPRPPIRPTKPLTPRPIPLFAARQFTVRLGDIDLERDDEPSSPETYAVKEIHAHPKFSRVGFYNDIAVLELTRPVRRSPRNEDGVTGGKESTVQRQAVLPVWRNEDCNAAYFQPITSNFLCAGYSQGGKDACQGDSGGPLMLRVEGRWTQIGIVSFGNKCGEPGYPGVYTRVSEYTDWIKNNMK</sequence>
<accession>A0A0J7NFT5</accession>
<dbReference type="InterPro" id="IPR001254">
    <property type="entry name" value="Trypsin_dom"/>
</dbReference>
<dbReference type="CDD" id="cd00190">
    <property type="entry name" value="Tryp_SPc"/>
    <property type="match status" value="1"/>
</dbReference>
<dbReference type="GO" id="GO:0005791">
    <property type="term" value="C:rough endoplasmic reticulum"/>
    <property type="evidence" value="ECO:0007669"/>
    <property type="project" value="TreeGrafter"/>
</dbReference>
<dbReference type="PANTHER" id="PTHR24264">
    <property type="entry name" value="TRYPSIN-RELATED"/>
    <property type="match status" value="1"/>
</dbReference>
<comment type="subcellular location">
    <subcellularLocation>
        <location evidence="1">Secreted</location>
    </subcellularLocation>
</comment>
<keyword evidence="13" id="KW-1185">Reference proteome</keyword>
<keyword evidence="3" id="KW-0645">Protease</keyword>
<reference evidence="12 13" key="1">
    <citation type="submission" date="2015-04" db="EMBL/GenBank/DDBJ databases">
        <title>Lasius niger genome sequencing.</title>
        <authorList>
            <person name="Konorov E.A."/>
            <person name="Nikitin M.A."/>
            <person name="Kirill M.V."/>
            <person name="Chang P."/>
        </authorList>
    </citation>
    <scope>NUCLEOTIDE SEQUENCE [LARGE SCALE GENOMIC DNA]</scope>
    <source>
        <tissue evidence="12">Whole</tissue>
    </source>
</reference>
<dbReference type="PROSITE" id="PS00135">
    <property type="entry name" value="TRYPSIN_SER"/>
    <property type="match status" value="1"/>
</dbReference>
<evidence type="ECO:0000256" key="1">
    <source>
        <dbReference type="ARBA" id="ARBA00004613"/>
    </source>
</evidence>
<evidence type="ECO:0000256" key="4">
    <source>
        <dbReference type="ARBA" id="ARBA00022729"/>
    </source>
</evidence>
<feature type="compositionally biased region" description="Low complexity" evidence="9">
    <location>
        <begin position="141"/>
        <end position="153"/>
    </location>
</feature>
<feature type="domain" description="Peptidase S1" evidence="10">
    <location>
        <begin position="256"/>
        <end position="421"/>
    </location>
</feature>
<dbReference type="PaxDb" id="67767-A0A0J7NFT5"/>
<feature type="compositionally biased region" description="Low complexity" evidence="9">
    <location>
        <begin position="225"/>
        <end position="238"/>
    </location>
</feature>
<dbReference type="InterPro" id="IPR001314">
    <property type="entry name" value="Peptidase_S1A"/>
</dbReference>
<dbReference type="PROSITE" id="PS51888">
    <property type="entry name" value="CLIP"/>
    <property type="match status" value="1"/>
</dbReference>
<evidence type="ECO:0000313" key="12">
    <source>
        <dbReference type="EMBL" id="KMQ91430.1"/>
    </source>
</evidence>
<feature type="compositionally biased region" description="Pro residues" evidence="9">
    <location>
        <begin position="239"/>
        <end position="252"/>
    </location>
</feature>
<dbReference type="InterPro" id="IPR022700">
    <property type="entry name" value="CLIP"/>
</dbReference>
<gene>
    <name evidence="12" type="ORF">RF55_8708</name>
</gene>
<comment type="similarity">
    <text evidence="8">Belongs to the peptidase S1 family. CLIP subfamily.</text>
</comment>
<dbReference type="Proteomes" id="UP000036403">
    <property type="component" value="Unassembled WGS sequence"/>
</dbReference>
<evidence type="ECO:0000256" key="3">
    <source>
        <dbReference type="ARBA" id="ARBA00022670"/>
    </source>
</evidence>
<dbReference type="STRING" id="67767.A0A0J7NFT5"/>
<evidence type="ECO:0000313" key="13">
    <source>
        <dbReference type="Proteomes" id="UP000036403"/>
    </source>
</evidence>
<dbReference type="SMART" id="SM00680">
    <property type="entry name" value="CLIP"/>
    <property type="match status" value="1"/>
</dbReference>
<protein>
    <submittedName>
        <fullName evidence="12">Proclotting enzyme</fullName>
    </submittedName>
</protein>
<comment type="caution">
    <text evidence="12">The sequence shown here is derived from an EMBL/GenBank/DDBJ whole genome shotgun (WGS) entry which is preliminary data.</text>
</comment>
<dbReference type="PROSITE" id="PS50240">
    <property type="entry name" value="TRYPSIN_DOM"/>
    <property type="match status" value="1"/>
</dbReference>
<dbReference type="InterPro" id="IPR033116">
    <property type="entry name" value="TRYPSIN_SER"/>
</dbReference>
<dbReference type="PRINTS" id="PR00722">
    <property type="entry name" value="CHYMOTRYPSIN"/>
</dbReference>
<evidence type="ECO:0000256" key="6">
    <source>
        <dbReference type="ARBA" id="ARBA00022825"/>
    </source>
</evidence>
<keyword evidence="4" id="KW-0732">Signal</keyword>
<dbReference type="GO" id="GO:0005615">
    <property type="term" value="C:extracellular space"/>
    <property type="evidence" value="ECO:0007669"/>
    <property type="project" value="TreeGrafter"/>
</dbReference>
<keyword evidence="7" id="KW-1015">Disulfide bond</keyword>
<proteinExistence type="inferred from homology"/>
<organism evidence="12 13">
    <name type="scientific">Lasius niger</name>
    <name type="common">Black garden ant</name>
    <dbReference type="NCBI Taxonomy" id="67767"/>
    <lineage>
        <taxon>Eukaryota</taxon>
        <taxon>Metazoa</taxon>
        <taxon>Ecdysozoa</taxon>
        <taxon>Arthropoda</taxon>
        <taxon>Hexapoda</taxon>
        <taxon>Insecta</taxon>
        <taxon>Pterygota</taxon>
        <taxon>Neoptera</taxon>
        <taxon>Endopterygota</taxon>
        <taxon>Hymenoptera</taxon>
        <taxon>Apocrita</taxon>
        <taxon>Aculeata</taxon>
        <taxon>Formicoidea</taxon>
        <taxon>Formicidae</taxon>
        <taxon>Formicinae</taxon>
        <taxon>Lasius</taxon>
        <taxon>Lasius</taxon>
    </lineage>
</organism>
<keyword evidence="2" id="KW-0964">Secreted</keyword>
<evidence type="ECO:0000259" key="10">
    <source>
        <dbReference type="PROSITE" id="PS50240"/>
    </source>
</evidence>
<dbReference type="OrthoDB" id="6348928at2759"/>
<dbReference type="SMART" id="SM00020">
    <property type="entry name" value="Tryp_SPc"/>
    <property type="match status" value="1"/>
</dbReference>
<dbReference type="InterPro" id="IPR050127">
    <property type="entry name" value="Serine_Proteases_S1"/>
</dbReference>
<dbReference type="AlphaFoldDB" id="A0A0J7NFT5"/>
<evidence type="ECO:0000256" key="8">
    <source>
        <dbReference type="ARBA" id="ARBA00024195"/>
    </source>
</evidence>
<evidence type="ECO:0000256" key="2">
    <source>
        <dbReference type="ARBA" id="ARBA00022525"/>
    </source>
</evidence>
<keyword evidence="5" id="KW-0378">Hydrolase</keyword>
<dbReference type="GO" id="GO:0031638">
    <property type="term" value="P:zymogen activation"/>
    <property type="evidence" value="ECO:0007669"/>
    <property type="project" value="TreeGrafter"/>
</dbReference>
<dbReference type="Gene3D" id="2.40.10.10">
    <property type="entry name" value="Trypsin-like serine proteases"/>
    <property type="match status" value="2"/>
</dbReference>
<evidence type="ECO:0000256" key="7">
    <source>
        <dbReference type="ARBA" id="ARBA00023157"/>
    </source>
</evidence>
<feature type="domain" description="Clip" evidence="11">
    <location>
        <begin position="169"/>
        <end position="212"/>
    </location>
</feature>
<dbReference type="PANTHER" id="PTHR24264:SF65">
    <property type="entry name" value="SRCR DOMAIN-CONTAINING PROTEIN"/>
    <property type="match status" value="1"/>
</dbReference>
<dbReference type="GO" id="GO:0004252">
    <property type="term" value="F:serine-type endopeptidase activity"/>
    <property type="evidence" value="ECO:0007669"/>
    <property type="project" value="InterPro"/>
</dbReference>
<keyword evidence="6" id="KW-0720">Serine protease</keyword>
<dbReference type="InterPro" id="IPR043504">
    <property type="entry name" value="Peptidase_S1_PA_chymotrypsin"/>
</dbReference>
<dbReference type="EMBL" id="LBMM01005547">
    <property type="protein sequence ID" value="KMQ91430.1"/>
    <property type="molecule type" value="Genomic_DNA"/>
</dbReference>
<feature type="region of interest" description="Disordered" evidence="9">
    <location>
        <begin position="225"/>
        <end position="252"/>
    </location>
</feature>